<protein>
    <recommendedName>
        <fullName evidence="3">DNA-directed DNA polymerase family A palm domain-containing protein</fullName>
    </recommendedName>
</protein>
<reference evidence="2" key="1">
    <citation type="journal article" date="2019" name="Int. J. Syst. Evol. Microbiol.">
        <title>The Global Catalogue of Microorganisms (GCM) 10K type strain sequencing project: providing services to taxonomists for standard genome sequencing and annotation.</title>
        <authorList>
            <consortium name="The Broad Institute Genomics Platform"/>
            <consortium name="The Broad Institute Genome Sequencing Center for Infectious Disease"/>
            <person name="Wu L."/>
            <person name="Ma J."/>
        </authorList>
    </citation>
    <scope>NUCLEOTIDE SEQUENCE [LARGE SCALE GENOMIC DNA]</scope>
    <source>
        <strain evidence="2">JCM 4358</strain>
    </source>
</reference>
<evidence type="ECO:0000313" key="2">
    <source>
        <dbReference type="Proteomes" id="UP001499986"/>
    </source>
</evidence>
<dbReference type="Proteomes" id="UP001499986">
    <property type="component" value="Unassembled WGS sequence"/>
</dbReference>
<accession>A0ABP5VVF4</accession>
<keyword evidence="2" id="KW-1185">Reference proteome</keyword>
<proteinExistence type="predicted"/>
<organism evidence="1 2">
    <name type="scientific">Streptomyces coeruleofuscus</name>
    <dbReference type="NCBI Taxonomy" id="66879"/>
    <lineage>
        <taxon>Bacteria</taxon>
        <taxon>Bacillati</taxon>
        <taxon>Actinomycetota</taxon>
        <taxon>Actinomycetes</taxon>
        <taxon>Kitasatosporales</taxon>
        <taxon>Streptomycetaceae</taxon>
        <taxon>Streptomyces</taxon>
    </lineage>
</organism>
<evidence type="ECO:0008006" key="3">
    <source>
        <dbReference type="Google" id="ProtNLM"/>
    </source>
</evidence>
<evidence type="ECO:0000313" key="1">
    <source>
        <dbReference type="EMBL" id="GAA2412262.1"/>
    </source>
</evidence>
<dbReference type="EMBL" id="BAAASE010000007">
    <property type="protein sequence ID" value="GAA2412262.1"/>
    <property type="molecule type" value="Genomic_DNA"/>
</dbReference>
<sequence>MTVRRARRGRAGVWNAIETWGLHILRKRNRPEAQVVLGQVHDEVVQGEAIPRSRWPATFCRNDFGKNGGQLNRFSRAAVTLDKEREDTRLRP</sequence>
<name>A0ABP5VVF4_9ACTN</name>
<comment type="caution">
    <text evidence="1">The sequence shown here is derived from an EMBL/GenBank/DDBJ whole genome shotgun (WGS) entry which is preliminary data.</text>
</comment>
<gene>
    <name evidence="1" type="ORF">GCM10010255_56800</name>
</gene>